<dbReference type="GO" id="GO:0006412">
    <property type="term" value="P:translation"/>
    <property type="evidence" value="ECO:0007669"/>
    <property type="project" value="InterPro"/>
</dbReference>
<evidence type="ECO:0000313" key="7">
    <source>
        <dbReference type="Proteomes" id="UP000095280"/>
    </source>
</evidence>
<dbReference type="GO" id="GO:0005840">
    <property type="term" value="C:ribosome"/>
    <property type="evidence" value="ECO:0007669"/>
    <property type="project" value="UniProtKB-KW"/>
</dbReference>
<comment type="similarity">
    <text evidence="1">Belongs to the eukaryotic ribosomal protein eL33 family.</text>
</comment>
<evidence type="ECO:0000256" key="3">
    <source>
        <dbReference type="ARBA" id="ARBA00023274"/>
    </source>
</evidence>
<evidence type="ECO:0000256" key="2">
    <source>
        <dbReference type="ARBA" id="ARBA00022980"/>
    </source>
</evidence>
<proteinExistence type="inferred from homology"/>
<evidence type="ECO:0000256" key="5">
    <source>
        <dbReference type="ARBA" id="ARBA00035530"/>
    </source>
</evidence>
<dbReference type="AlphaFoldDB" id="A0A1I8JQ12"/>
<dbReference type="InterPro" id="IPR001780">
    <property type="entry name" value="Ribosomal_eL33"/>
</dbReference>
<evidence type="ECO:0000256" key="1">
    <source>
        <dbReference type="ARBA" id="ARBA00009269"/>
    </source>
</evidence>
<protein>
    <recommendedName>
        <fullName evidence="4">Large ribosomal subunit protein eL33</fullName>
    </recommendedName>
    <alternativeName>
        <fullName evidence="5">60S ribosomal protein L35a</fullName>
    </alternativeName>
</protein>
<dbReference type="GO" id="GO:1990904">
    <property type="term" value="C:ribonucleoprotein complex"/>
    <property type="evidence" value="ECO:0007669"/>
    <property type="project" value="UniProtKB-KW"/>
</dbReference>
<sequence>MSNPAAESGSQQKLQLRSPGRMYVKAVFTGYKRGLRNQHENTACCVLKALRNARRWTSTWANAVRLCYVYKGKRTDFGARQNQGSRDSSHLGRVTGRRQTPELSGQVQHQPARRRRWASASESCCTRLVSKSMVSGMCWD</sequence>
<dbReference type="InterPro" id="IPR009000">
    <property type="entry name" value="Transl_B-barrel_sf"/>
</dbReference>
<name>A0A1I8JQ12_9PLAT</name>
<organism evidence="7 8">
    <name type="scientific">Macrostomum lignano</name>
    <dbReference type="NCBI Taxonomy" id="282301"/>
    <lineage>
        <taxon>Eukaryota</taxon>
        <taxon>Metazoa</taxon>
        <taxon>Spiralia</taxon>
        <taxon>Lophotrochozoa</taxon>
        <taxon>Platyhelminthes</taxon>
        <taxon>Rhabditophora</taxon>
        <taxon>Macrostomorpha</taxon>
        <taxon>Macrostomida</taxon>
        <taxon>Macrostomidae</taxon>
        <taxon>Macrostomum</taxon>
    </lineage>
</organism>
<reference evidence="8" key="1">
    <citation type="submission" date="2016-11" db="UniProtKB">
        <authorList>
            <consortium name="WormBaseParasite"/>
        </authorList>
    </citation>
    <scope>IDENTIFICATION</scope>
</reference>
<keyword evidence="3" id="KW-0687">Ribonucleoprotein</keyword>
<dbReference type="InterPro" id="IPR038661">
    <property type="entry name" value="Ribosomal_eL33_sf"/>
</dbReference>
<evidence type="ECO:0000256" key="4">
    <source>
        <dbReference type="ARBA" id="ARBA00035228"/>
    </source>
</evidence>
<dbReference type="GO" id="GO:0003735">
    <property type="term" value="F:structural constituent of ribosome"/>
    <property type="evidence" value="ECO:0007669"/>
    <property type="project" value="InterPro"/>
</dbReference>
<evidence type="ECO:0000256" key="6">
    <source>
        <dbReference type="SAM" id="MobiDB-lite"/>
    </source>
</evidence>
<feature type="region of interest" description="Disordered" evidence="6">
    <location>
        <begin position="79"/>
        <end position="115"/>
    </location>
</feature>
<keyword evidence="2" id="KW-0689">Ribosomal protein</keyword>
<dbReference type="Pfam" id="PF01247">
    <property type="entry name" value="Ribosomal_L35Ae"/>
    <property type="match status" value="1"/>
</dbReference>
<dbReference type="WBParaSite" id="snap_masked-unitig_41315-processed-gene-0.1-mRNA-1">
    <property type="protein sequence ID" value="snap_masked-unitig_41315-processed-gene-0.1-mRNA-1"/>
    <property type="gene ID" value="snap_masked-unitig_41315-processed-gene-0.1"/>
</dbReference>
<keyword evidence="7" id="KW-1185">Reference proteome</keyword>
<dbReference type="Proteomes" id="UP000095280">
    <property type="component" value="Unplaced"/>
</dbReference>
<evidence type="ECO:0000313" key="8">
    <source>
        <dbReference type="WBParaSite" id="snap_masked-unitig_41315-processed-gene-0.1-mRNA-1"/>
    </source>
</evidence>
<feature type="compositionally biased region" description="Polar residues" evidence="6">
    <location>
        <begin position="97"/>
        <end position="109"/>
    </location>
</feature>
<dbReference type="SUPFAM" id="SSF50447">
    <property type="entry name" value="Translation proteins"/>
    <property type="match status" value="1"/>
</dbReference>
<accession>A0A1I8JQ12</accession>
<dbReference type="Gene3D" id="2.40.10.190">
    <property type="entry name" value="translation elongation factor selb, chain A, domain 4"/>
    <property type="match status" value="1"/>
</dbReference>